<dbReference type="InterPro" id="IPR006140">
    <property type="entry name" value="D-isomer_DH_NAD-bd"/>
</dbReference>
<dbReference type="GO" id="GO:0001221">
    <property type="term" value="F:transcription coregulator binding"/>
    <property type="evidence" value="ECO:0007669"/>
    <property type="project" value="TreeGrafter"/>
</dbReference>
<accession>A0A382AAF6</accession>
<evidence type="ECO:0000256" key="1">
    <source>
        <dbReference type="ARBA" id="ARBA00023002"/>
    </source>
</evidence>
<dbReference type="InterPro" id="IPR029753">
    <property type="entry name" value="D-isomer_DH_CS"/>
</dbReference>
<evidence type="ECO:0008006" key="5">
    <source>
        <dbReference type="Google" id="ProtNLM"/>
    </source>
</evidence>
<dbReference type="GO" id="GO:0005634">
    <property type="term" value="C:nucleus"/>
    <property type="evidence" value="ECO:0007669"/>
    <property type="project" value="TreeGrafter"/>
</dbReference>
<dbReference type="GO" id="GO:0003713">
    <property type="term" value="F:transcription coactivator activity"/>
    <property type="evidence" value="ECO:0007669"/>
    <property type="project" value="TreeGrafter"/>
</dbReference>
<protein>
    <recommendedName>
        <fullName evidence="5">C-terminal binding protein</fullName>
    </recommendedName>
</protein>
<evidence type="ECO:0000259" key="2">
    <source>
        <dbReference type="Pfam" id="PF00389"/>
    </source>
</evidence>
<gene>
    <name evidence="4" type="ORF">METZ01_LOCUS151364</name>
</gene>
<keyword evidence="1" id="KW-0560">Oxidoreductase</keyword>
<dbReference type="Gene3D" id="3.40.50.720">
    <property type="entry name" value="NAD(P)-binding Rossmann-like Domain"/>
    <property type="match status" value="2"/>
</dbReference>
<dbReference type="SUPFAM" id="SSF52283">
    <property type="entry name" value="Formate/glycerate dehydrogenase catalytic domain-like"/>
    <property type="match status" value="1"/>
</dbReference>
<dbReference type="GO" id="GO:0016616">
    <property type="term" value="F:oxidoreductase activity, acting on the CH-OH group of donors, NAD or NADP as acceptor"/>
    <property type="evidence" value="ECO:0007669"/>
    <property type="project" value="InterPro"/>
</dbReference>
<feature type="domain" description="D-isomer specific 2-hydroxyacid dehydrogenase NAD-binding" evidence="3">
    <location>
        <begin position="109"/>
        <end position="298"/>
    </location>
</feature>
<dbReference type="SUPFAM" id="SSF51735">
    <property type="entry name" value="NAD(P)-binding Rossmann-fold domains"/>
    <property type="match status" value="1"/>
</dbReference>
<dbReference type="CDD" id="cd05299">
    <property type="entry name" value="CtBP_dh"/>
    <property type="match status" value="1"/>
</dbReference>
<dbReference type="GO" id="GO:0140297">
    <property type="term" value="F:DNA-binding transcription factor binding"/>
    <property type="evidence" value="ECO:0007669"/>
    <property type="project" value="TreeGrafter"/>
</dbReference>
<dbReference type="InterPro" id="IPR036291">
    <property type="entry name" value="NAD(P)-bd_dom_sf"/>
</dbReference>
<evidence type="ECO:0000259" key="3">
    <source>
        <dbReference type="Pfam" id="PF02826"/>
    </source>
</evidence>
<dbReference type="InterPro" id="IPR043322">
    <property type="entry name" value="CtBP"/>
</dbReference>
<dbReference type="PANTHER" id="PTHR46029:SF7">
    <property type="entry name" value="C-TERMINAL-BINDING PROTEIN"/>
    <property type="match status" value="1"/>
</dbReference>
<dbReference type="Pfam" id="PF02826">
    <property type="entry name" value="2-Hacid_dh_C"/>
    <property type="match status" value="1"/>
</dbReference>
<feature type="domain" description="D-isomer specific 2-hydroxyacid dehydrogenase catalytic" evidence="2">
    <location>
        <begin position="15"/>
        <end position="330"/>
    </location>
</feature>
<dbReference type="AlphaFoldDB" id="A0A382AAF6"/>
<dbReference type="PANTHER" id="PTHR46029">
    <property type="entry name" value="C-TERMINAL-BINDING PROTEIN"/>
    <property type="match status" value="1"/>
</dbReference>
<organism evidence="4">
    <name type="scientific">marine metagenome</name>
    <dbReference type="NCBI Taxonomy" id="408172"/>
    <lineage>
        <taxon>unclassified sequences</taxon>
        <taxon>metagenomes</taxon>
        <taxon>ecological metagenomes</taxon>
    </lineage>
</organism>
<name>A0A382AAF6_9ZZZZ</name>
<dbReference type="InterPro" id="IPR051638">
    <property type="entry name" value="CTBP_dehydrogenase"/>
</dbReference>
<reference evidence="4" key="1">
    <citation type="submission" date="2018-05" db="EMBL/GenBank/DDBJ databases">
        <authorList>
            <person name="Lanie J.A."/>
            <person name="Ng W.-L."/>
            <person name="Kazmierczak K.M."/>
            <person name="Andrzejewski T.M."/>
            <person name="Davidsen T.M."/>
            <person name="Wayne K.J."/>
            <person name="Tettelin H."/>
            <person name="Glass J.I."/>
            <person name="Rusch D."/>
            <person name="Podicherti R."/>
            <person name="Tsui H.-C.T."/>
            <person name="Winkler M.E."/>
        </authorList>
    </citation>
    <scope>NUCLEOTIDE SEQUENCE</scope>
</reference>
<dbReference type="GO" id="GO:0003714">
    <property type="term" value="F:transcription corepressor activity"/>
    <property type="evidence" value="ECO:0007669"/>
    <property type="project" value="InterPro"/>
</dbReference>
<proteinExistence type="predicted"/>
<dbReference type="GO" id="GO:0051287">
    <property type="term" value="F:NAD binding"/>
    <property type="evidence" value="ECO:0007669"/>
    <property type="project" value="InterPro"/>
</dbReference>
<dbReference type="EMBL" id="UINC01024585">
    <property type="protein sequence ID" value="SVA98510.1"/>
    <property type="molecule type" value="Genomic_DNA"/>
</dbReference>
<dbReference type="GO" id="GO:0006357">
    <property type="term" value="P:regulation of transcription by RNA polymerase II"/>
    <property type="evidence" value="ECO:0007669"/>
    <property type="project" value="TreeGrafter"/>
</dbReference>
<dbReference type="InterPro" id="IPR006139">
    <property type="entry name" value="D-isomer_2_OHA_DH_cat_dom"/>
</dbReference>
<dbReference type="Pfam" id="PF00389">
    <property type="entry name" value="2-Hacid_dh"/>
    <property type="match status" value="1"/>
</dbReference>
<sequence>MLVIMPDARYSGAAEIEQDVFGQRAEIRAFQAKSQADIPPEVWLDADALMVWGRLPCNKEMLERTPNCKIVVRMGVGFDAIDIAEAGRRGIPACNVPDYGTTDVADHAIGLMLGLTRGIVQNHNALVKDPVGNWKSFDIPMMRRVRGSTFGVIGCGRIGTAAGLRAKALGMNVIFFDPYVQDGKDQSVGFQRRPTLEDLLREADIISIHTPLTSETTSLINEQTISSMKKNAILITTARGKVVDLDAITAALKSHRIAAAAFDVLPEEPPDPEHALFTALKSGEEWTIGRVIVTPHAAWYSPDGAYDAREKAAQTVINFLTEGILRNCVNQQFLKTNNAD</sequence>
<dbReference type="PROSITE" id="PS00670">
    <property type="entry name" value="D_2_HYDROXYACID_DH_2"/>
    <property type="match status" value="1"/>
</dbReference>
<evidence type="ECO:0000313" key="4">
    <source>
        <dbReference type="EMBL" id="SVA98510.1"/>
    </source>
</evidence>